<dbReference type="PROSITE" id="PS51419">
    <property type="entry name" value="RAB"/>
    <property type="match status" value="1"/>
</dbReference>
<evidence type="ECO:0000313" key="6">
    <source>
        <dbReference type="EMBL" id="GMH64836.1"/>
    </source>
</evidence>
<organism evidence="6 7">
    <name type="scientific">Triparma strigata</name>
    <dbReference type="NCBI Taxonomy" id="1606541"/>
    <lineage>
        <taxon>Eukaryota</taxon>
        <taxon>Sar</taxon>
        <taxon>Stramenopiles</taxon>
        <taxon>Ochrophyta</taxon>
        <taxon>Bolidophyceae</taxon>
        <taxon>Parmales</taxon>
        <taxon>Triparmaceae</taxon>
        <taxon>Triparma</taxon>
    </lineage>
</organism>
<keyword evidence="3" id="KW-0342">GTP-binding</keyword>
<dbReference type="SMART" id="SM00174">
    <property type="entry name" value="RHO"/>
    <property type="match status" value="1"/>
</dbReference>
<dbReference type="InterPro" id="IPR005225">
    <property type="entry name" value="Small_GTP-bd"/>
</dbReference>
<dbReference type="EMBL" id="BRXY01000097">
    <property type="protein sequence ID" value="GMH64836.1"/>
    <property type="molecule type" value="Genomic_DNA"/>
</dbReference>
<accession>A0A9W7A2Z5</accession>
<dbReference type="PROSITE" id="PS51421">
    <property type="entry name" value="RAS"/>
    <property type="match status" value="1"/>
</dbReference>
<dbReference type="FunFam" id="3.40.50.300:FF:001129">
    <property type="entry name" value="ras-related protein Rab-44 isoform X2"/>
    <property type="match status" value="1"/>
</dbReference>
<dbReference type="GO" id="GO:0005525">
    <property type="term" value="F:GTP binding"/>
    <property type="evidence" value="ECO:0007669"/>
    <property type="project" value="UniProtKB-KW"/>
</dbReference>
<comment type="similarity">
    <text evidence="1">Belongs to the small GTPase superfamily. Rab family.</text>
</comment>
<dbReference type="AlphaFoldDB" id="A0A9W7A2Z5"/>
<gene>
    <name evidence="6" type="ORF">TrST_g1235</name>
</gene>
<evidence type="ECO:0000256" key="1">
    <source>
        <dbReference type="ARBA" id="ARBA00006270"/>
    </source>
</evidence>
<dbReference type="Proteomes" id="UP001165085">
    <property type="component" value="Unassembled WGS sequence"/>
</dbReference>
<evidence type="ECO:0000313" key="7">
    <source>
        <dbReference type="Proteomes" id="UP001165085"/>
    </source>
</evidence>
<dbReference type="InterPro" id="IPR001806">
    <property type="entry name" value="Small_GTPase"/>
</dbReference>
<protein>
    <submittedName>
        <fullName evidence="6">Uncharacterized protein</fullName>
    </submittedName>
</protein>
<dbReference type="SMART" id="SM00175">
    <property type="entry name" value="RAB"/>
    <property type="match status" value="1"/>
</dbReference>
<dbReference type="InterPro" id="IPR027417">
    <property type="entry name" value="P-loop_NTPase"/>
</dbReference>
<keyword evidence="2" id="KW-0547">Nucleotide-binding</keyword>
<comment type="caution">
    <text evidence="6">The sequence shown here is derived from an EMBL/GenBank/DDBJ whole genome shotgun (WGS) entry which is preliminary data.</text>
</comment>
<dbReference type="PRINTS" id="PR00449">
    <property type="entry name" value="RASTRNSFRMNG"/>
</dbReference>
<keyword evidence="7" id="KW-1185">Reference proteome</keyword>
<name>A0A9W7A2Z5_9STRA</name>
<dbReference type="GO" id="GO:0003924">
    <property type="term" value="F:GTPase activity"/>
    <property type="evidence" value="ECO:0007669"/>
    <property type="project" value="InterPro"/>
</dbReference>
<evidence type="ECO:0000256" key="3">
    <source>
        <dbReference type="ARBA" id="ARBA00023134"/>
    </source>
</evidence>
<dbReference type="NCBIfam" id="TIGR00231">
    <property type="entry name" value="small_GTP"/>
    <property type="match status" value="1"/>
</dbReference>
<feature type="region of interest" description="Disordered" evidence="5">
    <location>
        <begin position="1"/>
        <end position="31"/>
    </location>
</feature>
<evidence type="ECO:0000256" key="2">
    <source>
        <dbReference type="ARBA" id="ARBA00022741"/>
    </source>
</evidence>
<evidence type="ECO:0000256" key="5">
    <source>
        <dbReference type="SAM" id="MobiDB-lite"/>
    </source>
</evidence>
<reference evidence="7" key="1">
    <citation type="journal article" date="2023" name="Commun. Biol.">
        <title>Genome analysis of Parmales, the sister group of diatoms, reveals the evolutionary specialization of diatoms from phago-mixotrophs to photoautotrophs.</title>
        <authorList>
            <person name="Ban H."/>
            <person name="Sato S."/>
            <person name="Yoshikawa S."/>
            <person name="Yamada K."/>
            <person name="Nakamura Y."/>
            <person name="Ichinomiya M."/>
            <person name="Sato N."/>
            <person name="Blanc-Mathieu R."/>
            <person name="Endo H."/>
            <person name="Kuwata A."/>
            <person name="Ogata H."/>
        </authorList>
    </citation>
    <scope>NUCLEOTIDE SEQUENCE [LARGE SCALE GENOMIC DNA]</scope>
    <source>
        <strain evidence="7">NIES 3701</strain>
    </source>
</reference>
<evidence type="ECO:0000256" key="4">
    <source>
        <dbReference type="ARBA" id="ARBA00023288"/>
    </source>
</evidence>
<dbReference type="Pfam" id="PF00071">
    <property type="entry name" value="Ras"/>
    <property type="match status" value="1"/>
</dbReference>
<dbReference type="SUPFAM" id="SSF52540">
    <property type="entry name" value="P-loop containing nucleoside triphosphate hydrolases"/>
    <property type="match status" value="1"/>
</dbReference>
<sequence>MNTPSPSRNKGFATPPKGFARTTSPESPVERQTEITENMSEDPVVKFVMIGENSVGKSNLALRFSKGKFDKDSTHTVGFEFQARKIVVTNTLTVSAQIWDTAGQERFNSLTGAYLRGAVGIYLVYDITNRASFEAIPRWIERINQNSHPNAVRSLIGNKLDQVSKRQVSTLEALTFAKENNLDFCEVSAATSENVEVAMRRLIVSVGNSLIEQDSRLSLPNLEVNSSLLLDLDGGSGDVSLPRPTLSKLPKGWVEAKSGIYENVWTGDRETVRPKDEASKGQINYSRPQSELEKINVSFAGIKVNSKKKKKKNSSKNVSKDDEGGISFGLHGTNSKAEDTGCGKCIIS</sequence>
<proteinExistence type="inferred from homology"/>
<dbReference type="PANTHER" id="PTHR47979">
    <property type="entry name" value="DRAB11-RELATED"/>
    <property type="match status" value="1"/>
</dbReference>
<feature type="region of interest" description="Disordered" evidence="5">
    <location>
        <begin position="306"/>
        <end position="339"/>
    </location>
</feature>
<dbReference type="SMART" id="SM00173">
    <property type="entry name" value="RAS"/>
    <property type="match status" value="1"/>
</dbReference>
<dbReference type="Gene3D" id="3.40.50.300">
    <property type="entry name" value="P-loop containing nucleotide triphosphate hydrolases"/>
    <property type="match status" value="1"/>
</dbReference>
<dbReference type="InterPro" id="IPR050209">
    <property type="entry name" value="Rab_GTPases_membrane_traffic"/>
</dbReference>
<dbReference type="CDD" id="cd00154">
    <property type="entry name" value="Rab"/>
    <property type="match status" value="1"/>
</dbReference>
<dbReference type="OrthoDB" id="204981at2759"/>
<dbReference type="SMART" id="SM00176">
    <property type="entry name" value="RAN"/>
    <property type="match status" value="1"/>
</dbReference>
<keyword evidence="4" id="KW-0449">Lipoprotein</keyword>